<dbReference type="AlphaFoldDB" id="A0A537J181"/>
<dbReference type="Pfam" id="PF01243">
    <property type="entry name" value="PNPOx_N"/>
    <property type="match status" value="1"/>
</dbReference>
<gene>
    <name evidence="3" type="ORF">E6H05_00445</name>
</gene>
<dbReference type="GO" id="GO:0005829">
    <property type="term" value="C:cytosol"/>
    <property type="evidence" value="ECO:0007669"/>
    <property type="project" value="TreeGrafter"/>
</dbReference>
<dbReference type="EC" id="1.-.-.-" evidence="3"/>
<dbReference type="EMBL" id="VBAP01000004">
    <property type="protein sequence ID" value="TMI77293.1"/>
    <property type="molecule type" value="Genomic_DNA"/>
</dbReference>
<dbReference type="Proteomes" id="UP000318834">
    <property type="component" value="Unassembled WGS sequence"/>
</dbReference>
<comment type="caution">
    <text evidence="3">The sequence shown here is derived from an EMBL/GenBank/DDBJ whole genome shotgun (WGS) entry which is preliminary data.</text>
</comment>
<dbReference type="Gene3D" id="2.30.110.10">
    <property type="entry name" value="Electron Transport, Fmn-binding Protein, Chain A"/>
    <property type="match status" value="1"/>
</dbReference>
<dbReference type="InterPro" id="IPR024031">
    <property type="entry name" value="MSMEG_5819/OxyR"/>
</dbReference>
<dbReference type="InterPro" id="IPR052019">
    <property type="entry name" value="F420H2_bilvrd_red/Heme_oxyg"/>
</dbReference>
<dbReference type="GO" id="GO:0016627">
    <property type="term" value="F:oxidoreductase activity, acting on the CH-CH group of donors"/>
    <property type="evidence" value="ECO:0007669"/>
    <property type="project" value="TreeGrafter"/>
</dbReference>
<accession>A0A537J181</accession>
<protein>
    <submittedName>
        <fullName evidence="3">PPOX class F420-dependent oxidoreductase</fullName>
        <ecNumber evidence="3">1.-.-.-</ecNumber>
    </submittedName>
</protein>
<evidence type="ECO:0000259" key="2">
    <source>
        <dbReference type="Pfam" id="PF01243"/>
    </source>
</evidence>
<dbReference type="PANTHER" id="PTHR35176">
    <property type="entry name" value="HEME OXYGENASE HI_0854-RELATED"/>
    <property type="match status" value="1"/>
</dbReference>
<evidence type="ECO:0000313" key="4">
    <source>
        <dbReference type="Proteomes" id="UP000318834"/>
    </source>
</evidence>
<dbReference type="InterPro" id="IPR012349">
    <property type="entry name" value="Split_barrel_FMN-bd"/>
</dbReference>
<dbReference type="InterPro" id="IPR011576">
    <property type="entry name" value="Pyridox_Oxase_N"/>
</dbReference>
<evidence type="ECO:0000313" key="3">
    <source>
        <dbReference type="EMBL" id="TMI77293.1"/>
    </source>
</evidence>
<sequence length="135" mass="15051">MSAFTLAEIAYLRGQLLGRLATVGPNSEPHVVPVAFRYNGETDTIDIGGYDFAKRKKFRDVRGNPRVALVIDDVPSVNPWKARGIEIRGVAEILETGGERLMRRFAPQMFRIRPRRIVSWGVEGEGVSRNARSVG</sequence>
<keyword evidence="1 3" id="KW-0560">Oxidoreductase</keyword>
<dbReference type="SUPFAM" id="SSF50475">
    <property type="entry name" value="FMN-binding split barrel"/>
    <property type="match status" value="1"/>
</dbReference>
<name>A0A537J181_9BACT</name>
<dbReference type="NCBIfam" id="TIGR04023">
    <property type="entry name" value="PPOX_MSMEG_5819"/>
    <property type="match status" value="1"/>
</dbReference>
<evidence type="ECO:0000256" key="1">
    <source>
        <dbReference type="ARBA" id="ARBA00023002"/>
    </source>
</evidence>
<feature type="domain" description="Pyridoxamine 5'-phosphate oxidase N-terminal" evidence="2">
    <location>
        <begin position="11"/>
        <end position="101"/>
    </location>
</feature>
<dbReference type="GO" id="GO:0070967">
    <property type="term" value="F:coenzyme F420 binding"/>
    <property type="evidence" value="ECO:0007669"/>
    <property type="project" value="TreeGrafter"/>
</dbReference>
<dbReference type="PANTHER" id="PTHR35176:SF6">
    <property type="entry name" value="HEME OXYGENASE HI_0854-RELATED"/>
    <property type="match status" value="1"/>
</dbReference>
<proteinExistence type="predicted"/>
<reference evidence="3 4" key="1">
    <citation type="journal article" date="2019" name="Nat. Microbiol.">
        <title>Mediterranean grassland soil C-N compound turnover is dependent on rainfall and depth, and is mediated by genomically divergent microorganisms.</title>
        <authorList>
            <person name="Diamond S."/>
            <person name="Andeer P.F."/>
            <person name="Li Z."/>
            <person name="Crits-Christoph A."/>
            <person name="Burstein D."/>
            <person name="Anantharaman K."/>
            <person name="Lane K.R."/>
            <person name="Thomas B.C."/>
            <person name="Pan C."/>
            <person name="Northen T.R."/>
            <person name="Banfield J.F."/>
        </authorList>
    </citation>
    <scope>NUCLEOTIDE SEQUENCE [LARGE SCALE GENOMIC DNA]</scope>
    <source>
        <strain evidence="3">NP_8</strain>
    </source>
</reference>
<organism evidence="3 4">
    <name type="scientific">Candidatus Segetimicrobium genomatis</name>
    <dbReference type="NCBI Taxonomy" id="2569760"/>
    <lineage>
        <taxon>Bacteria</taxon>
        <taxon>Bacillati</taxon>
        <taxon>Candidatus Sysuimicrobiota</taxon>
        <taxon>Candidatus Sysuimicrobiia</taxon>
        <taxon>Candidatus Sysuimicrobiales</taxon>
        <taxon>Candidatus Segetimicrobiaceae</taxon>
        <taxon>Candidatus Segetimicrobium</taxon>
    </lineage>
</organism>